<dbReference type="OrthoDB" id="9790539at2"/>
<comment type="caution">
    <text evidence="7">The sequence shown here is derived from an EMBL/GenBank/DDBJ whole genome shotgun (WGS) entry which is preliminary data.</text>
</comment>
<evidence type="ECO:0000313" key="8">
    <source>
        <dbReference type="Proteomes" id="UP000036367"/>
    </source>
</evidence>
<evidence type="ECO:0000259" key="6">
    <source>
        <dbReference type="SMART" id="SM00732"/>
    </source>
</evidence>
<dbReference type="Pfam" id="PF03652">
    <property type="entry name" value="RuvX"/>
    <property type="match status" value="1"/>
</dbReference>
<dbReference type="STRING" id="595434.RISK_006285"/>
<dbReference type="GO" id="GO:0016788">
    <property type="term" value="F:hydrolase activity, acting on ester bonds"/>
    <property type="evidence" value="ECO:0007669"/>
    <property type="project" value="UniProtKB-UniRule"/>
</dbReference>
<proteinExistence type="inferred from homology"/>
<keyword evidence="1 5" id="KW-0963">Cytoplasm</keyword>
<keyword evidence="8" id="KW-1185">Reference proteome</keyword>
<dbReference type="HAMAP" id="MF_00651">
    <property type="entry name" value="Nuclease_YqgF"/>
    <property type="match status" value="1"/>
</dbReference>
<keyword evidence="4 5" id="KW-0378">Hydrolase</keyword>
<comment type="similarity">
    <text evidence="5">Belongs to the YqgF HJR family.</text>
</comment>
<evidence type="ECO:0000313" key="7">
    <source>
        <dbReference type="EMBL" id="KLU01786.1"/>
    </source>
</evidence>
<comment type="function">
    <text evidence="5">Could be a nuclease involved in processing of the 5'-end of pre-16S rRNA.</text>
</comment>
<dbReference type="InterPro" id="IPR037027">
    <property type="entry name" value="YqgF/RNaseH-like_dom_sf"/>
</dbReference>
<dbReference type="Gene3D" id="3.30.420.140">
    <property type="entry name" value="YqgF/RNase H-like domain"/>
    <property type="match status" value="1"/>
</dbReference>
<comment type="subcellular location">
    <subcellularLocation>
        <location evidence="5">Cytoplasm</location>
    </subcellularLocation>
</comment>
<dbReference type="GO" id="GO:0000967">
    <property type="term" value="P:rRNA 5'-end processing"/>
    <property type="evidence" value="ECO:0007669"/>
    <property type="project" value="UniProtKB-UniRule"/>
</dbReference>
<name>A0A0J1B5K7_RHOIS</name>
<evidence type="ECO:0000256" key="1">
    <source>
        <dbReference type="ARBA" id="ARBA00022490"/>
    </source>
</evidence>
<evidence type="ECO:0000256" key="3">
    <source>
        <dbReference type="ARBA" id="ARBA00022722"/>
    </source>
</evidence>
<reference evidence="7" key="1">
    <citation type="submission" date="2015-05" db="EMBL/GenBank/DDBJ databases">
        <title>Permanent draft genome of Rhodopirellula islandicus K833.</title>
        <authorList>
            <person name="Kizina J."/>
            <person name="Richter M."/>
            <person name="Glockner F.O."/>
            <person name="Harder J."/>
        </authorList>
    </citation>
    <scope>NUCLEOTIDE SEQUENCE [LARGE SCALE GENOMIC DNA]</scope>
    <source>
        <strain evidence="7">K833</strain>
    </source>
</reference>
<dbReference type="GO" id="GO:0004518">
    <property type="term" value="F:nuclease activity"/>
    <property type="evidence" value="ECO:0007669"/>
    <property type="project" value="UniProtKB-KW"/>
</dbReference>
<dbReference type="SUPFAM" id="SSF53098">
    <property type="entry name" value="Ribonuclease H-like"/>
    <property type="match status" value="1"/>
</dbReference>
<dbReference type="SMART" id="SM00732">
    <property type="entry name" value="YqgFc"/>
    <property type="match status" value="1"/>
</dbReference>
<dbReference type="EMBL" id="LECT01000050">
    <property type="protein sequence ID" value="KLU01786.1"/>
    <property type="molecule type" value="Genomic_DNA"/>
</dbReference>
<evidence type="ECO:0000256" key="4">
    <source>
        <dbReference type="ARBA" id="ARBA00022801"/>
    </source>
</evidence>
<evidence type="ECO:0000256" key="5">
    <source>
        <dbReference type="HAMAP-Rule" id="MF_00651"/>
    </source>
</evidence>
<dbReference type="CDD" id="cd16964">
    <property type="entry name" value="YqgF"/>
    <property type="match status" value="1"/>
</dbReference>
<dbReference type="InterPro" id="IPR012337">
    <property type="entry name" value="RNaseH-like_sf"/>
</dbReference>
<dbReference type="PANTHER" id="PTHR33317">
    <property type="entry name" value="POLYNUCLEOTIDYL TRANSFERASE, RIBONUCLEASE H-LIKE SUPERFAMILY PROTEIN"/>
    <property type="match status" value="1"/>
</dbReference>
<dbReference type="PANTHER" id="PTHR33317:SF4">
    <property type="entry name" value="POLYNUCLEOTIDYL TRANSFERASE, RIBONUCLEASE H-LIKE SUPERFAMILY PROTEIN"/>
    <property type="match status" value="1"/>
</dbReference>
<dbReference type="InterPro" id="IPR005227">
    <property type="entry name" value="YqgF"/>
</dbReference>
<dbReference type="GO" id="GO:0005829">
    <property type="term" value="C:cytosol"/>
    <property type="evidence" value="ECO:0007669"/>
    <property type="project" value="TreeGrafter"/>
</dbReference>
<protein>
    <recommendedName>
        <fullName evidence="5">Putative pre-16S rRNA nuclease</fullName>
        <ecNumber evidence="5">3.1.-.-</ecNumber>
    </recommendedName>
</protein>
<keyword evidence="3 5" id="KW-0540">Nuclease</keyword>
<accession>A0A0J1B5K7</accession>
<sequence>MPTSTDIPDDGFPSTGRLASVDYGTVRIGVAICDPDWILASPLETHPVSTPEKDAQYFIDLAKSERIAAWVVGLPIHCDGGESDKSKESRKFAAWLKETTGLPTRLFDERFTTVAATAKIRQGKTTRKKTKQRVDAVAAQVLLESFLESCRYRGELSGHRLEDSTSDESLDDA</sequence>
<organism evidence="7 8">
    <name type="scientific">Rhodopirellula islandica</name>
    <dbReference type="NCBI Taxonomy" id="595434"/>
    <lineage>
        <taxon>Bacteria</taxon>
        <taxon>Pseudomonadati</taxon>
        <taxon>Planctomycetota</taxon>
        <taxon>Planctomycetia</taxon>
        <taxon>Pirellulales</taxon>
        <taxon>Pirellulaceae</taxon>
        <taxon>Rhodopirellula</taxon>
    </lineage>
</organism>
<dbReference type="InterPro" id="IPR006641">
    <property type="entry name" value="YqgF/RNaseH-like_dom"/>
</dbReference>
<dbReference type="RefSeq" id="WP_047817132.1">
    <property type="nucleotide sequence ID" value="NZ_LECT01000050.1"/>
</dbReference>
<dbReference type="AlphaFoldDB" id="A0A0J1B5K7"/>
<gene>
    <name evidence="7" type="ORF">RISK_006285</name>
</gene>
<dbReference type="NCBIfam" id="TIGR00250">
    <property type="entry name" value="RNAse_H_YqgF"/>
    <property type="match status" value="1"/>
</dbReference>
<dbReference type="Proteomes" id="UP000036367">
    <property type="component" value="Unassembled WGS sequence"/>
</dbReference>
<feature type="domain" description="YqgF/RNase H-like" evidence="6">
    <location>
        <begin position="16"/>
        <end position="116"/>
    </location>
</feature>
<dbReference type="EC" id="3.1.-.-" evidence="5"/>
<dbReference type="PATRIC" id="fig|595434.4.peg.5973"/>
<keyword evidence="2 5" id="KW-0690">Ribosome biogenesis</keyword>
<evidence type="ECO:0000256" key="2">
    <source>
        <dbReference type="ARBA" id="ARBA00022517"/>
    </source>
</evidence>